<name>A0A9W8IM35_9FUNG</name>
<comment type="caution">
    <text evidence="2">The sequence shown here is derived from an EMBL/GenBank/DDBJ whole genome shotgun (WGS) entry which is preliminary data.</text>
</comment>
<dbReference type="InterPro" id="IPR007727">
    <property type="entry name" value="Spo12"/>
</dbReference>
<evidence type="ECO:0000313" key="2">
    <source>
        <dbReference type="EMBL" id="KAJ2860392.1"/>
    </source>
</evidence>
<gene>
    <name evidence="2" type="ORF">GGH94_005548</name>
</gene>
<sequence length="130" mass="14137">MDATVSPLSTRVSSPLSSEALSTEAKQELPECQTNKAHKLVPLLTGMQHTSASAVPAFNPAVRALERRIGGGPTRNRGPLAHMRTVLASPTDKLMSPATRGVHDIRRKKLSKEKLKPQALSMIFESMKQK</sequence>
<evidence type="ECO:0000313" key="3">
    <source>
        <dbReference type="Proteomes" id="UP001140074"/>
    </source>
</evidence>
<dbReference type="Proteomes" id="UP001140074">
    <property type="component" value="Unassembled WGS sequence"/>
</dbReference>
<organism evidence="2 3">
    <name type="scientific">Coemansia aciculifera</name>
    <dbReference type="NCBI Taxonomy" id="417176"/>
    <lineage>
        <taxon>Eukaryota</taxon>
        <taxon>Fungi</taxon>
        <taxon>Fungi incertae sedis</taxon>
        <taxon>Zoopagomycota</taxon>
        <taxon>Kickxellomycotina</taxon>
        <taxon>Kickxellomycetes</taxon>
        <taxon>Kickxellales</taxon>
        <taxon>Kickxellaceae</taxon>
        <taxon>Coemansia</taxon>
    </lineage>
</organism>
<proteinExistence type="predicted"/>
<accession>A0A9W8IM35</accession>
<reference evidence="2" key="1">
    <citation type="submission" date="2022-07" db="EMBL/GenBank/DDBJ databases">
        <title>Phylogenomic reconstructions and comparative analyses of Kickxellomycotina fungi.</title>
        <authorList>
            <person name="Reynolds N.K."/>
            <person name="Stajich J.E."/>
            <person name="Barry K."/>
            <person name="Grigoriev I.V."/>
            <person name="Crous P."/>
            <person name="Smith M.E."/>
        </authorList>
    </citation>
    <scope>NUCLEOTIDE SEQUENCE</scope>
    <source>
        <strain evidence="2">RSA 476</strain>
    </source>
</reference>
<protein>
    <submittedName>
        <fullName evidence="2">Uncharacterized protein</fullName>
    </submittedName>
</protein>
<dbReference type="EMBL" id="JANBUY010000301">
    <property type="protein sequence ID" value="KAJ2860392.1"/>
    <property type="molecule type" value="Genomic_DNA"/>
</dbReference>
<evidence type="ECO:0000256" key="1">
    <source>
        <dbReference type="SAM" id="MobiDB-lite"/>
    </source>
</evidence>
<keyword evidence="3" id="KW-1185">Reference proteome</keyword>
<dbReference type="AlphaFoldDB" id="A0A9W8IM35"/>
<feature type="compositionally biased region" description="Polar residues" evidence="1">
    <location>
        <begin position="1"/>
        <end position="21"/>
    </location>
</feature>
<feature type="region of interest" description="Disordered" evidence="1">
    <location>
        <begin position="1"/>
        <end position="29"/>
    </location>
</feature>
<dbReference type="Pfam" id="PF05032">
    <property type="entry name" value="Spo12"/>
    <property type="match status" value="1"/>
</dbReference>